<dbReference type="EMBL" id="BONZ01000021">
    <property type="protein sequence ID" value="GIH14146.1"/>
    <property type="molecule type" value="Genomic_DNA"/>
</dbReference>
<dbReference type="Proteomes" id="UP000642748">
    <property type="component" value="Unassembled WGS sequence"/>
</dbReference>
<reference evidence="1" key="1">
    <citation type="submission" date="2021-01" db="EMBL/GenBank/DDBJ databases">
        <title>Whole genome shotgun sequence of Rugosimonospora africana NBRC 104875.</title>
        <authorList>
            <person name="Komaki H."/>
            <person name="Tamura T."/>
        </authorList>
    </citation>
    <scope>NUCLEOTIDE SEQUENCE</scope>
    <source>
        <strain evidence="1">NBRC 104875</strain>
    </source>
</reference>
<organism evidence="1 2">
    <name type="scientific">Rugosimonospora africana</name>
    <dbReference type="NCBI Taxonomy" id="556532"/>
    <lineage>
        <taxon>Bacteria</taxon>
        <taxon>Bacillati</taxon>
        <taxon>Actinomycetota</taxon>
        <taxon>Actinomycetes</taxon>
        <taxon>Micromonosporales</taxon>
        <taxon>Micromonosporaceae</taxon>
        <taxon>Rugosimonospora</taxon>
    </lineage>
</organism>
<evidence type="ECO:0000313" key="1">
    <source>
        <dbReference type="EMBL" id="GIH14146.1"/>
    </source>
</evidence>
<proteinExistence type="predicted"/>
<accession>A0A8J3QPG3</accession>
<gene>
    <name evidence="1" type="ORF">Raf01_23180</name>
</gene>
<dbReference type="SUPFAM" id="SSF69279">
    <property type="entry name" value="Phage tail proteins"/>
    <property type="match status" value="1"/>
</dbReference>
<name>A0A8J3QPG3_9ACTN</name>
<comment type="caution">
    <text evidence="1">The sequence shown here is derived from an EMBL/GenBank/DDBJ whole genome shotgun (WGS) entry which is preliminary data.</text>
</comment>
<sequence length="374" mass="40810">MQHDNVRVEVDGAEIDQLYKDLVSLEVELDDQLAGMFRMTIALLLGADGKWPYLDDEHFVIWKRVVITAGLDNDSRQLFAGYITHLRPDFGTGLEECRLEVWGMDASVLMDRADRLKDWPNTKDSDIATETFQHYHLTPQVTDTAVVHDEEVSTIIQRETDIQLLKRLALRNGFECFVDGDTGYFRPPVVDDSPQPLLTVQAGDATNVIRFSLEVDALAPANVAMFQIDHVTGEVLEAIVDTSGETVLGANTPASFLGPGMDPGLVYLGQTVTTGNPEMTALCQGLYDQGEWFVTGEGEVAANQYGSILLPRGTVTIAGIGETHSGVYYVTHVTHRFTADGYRQVFRVKRNALGPTGSEVFSAGGGGLLAAGGL</sequence>
<dbReference type="AlphaFoldDB" id="A0A8J3QPG3"/>
<keyword evidence="2" id="KW-1185">Reference proteome</keyword>
<dbReference type="RefSeq" id="WP_203917807.1">
    <property type="nucleotide sequence ID" value="NZ_BONZ01000021.1"/>
</dbReference>
<evidence type="ECO:0000313" key="2">
    <source>
        <dbReference type="Proteomes" id="UP000642748"/>
    </source>
</evidence>
<protein>
    <recommendedName>
        <fullName evidence="3">Phage protein D</fullName>
    </recommendedName>
</protein>
<evidence type="ECO:0008006" key="3">
    <source>
        <dbReference type="Google" id="ProtNLM"/>
    </source>
</evidence>